<dbReference type="EMBL" id="ML769876">
    <property type="protein sequence ID" value="KAE9386474.1"/>
    <property type="molecule type" value="Genomic_DNA"/>
</dbReference>
<feature type="transmembrane region" description="Helical" evidence="1">
    <location>
        <begin position="207"/>
        <end position="231"/>
    </location>
</feature>
<dbReference type="Proteomes" id="UP000799118">
    <property type="component" value="Unassembled WGS sequence"/>
</dbReference>
<evidence type="ECO:0000256" key="1">
    <source>
        <dbReference type="SAM" id="Phobius"/>
    </source>
</evidence>
<protein>
    <submittedName>
        <fullName evidence="2">Uncharacterized protein</fullName>
    </submittedName>
</protein>
<keyword evidence="1" id="KW-0812">Transmembrane</keyword>
<evidence type="ECO:0000313" key="3">
    <source>
        <dbReference type="Proteomes" id="UP000799118"/>
    </source>
</evidence>
<feature type="transmembrane region" description="Helical" evidence="1">
    <location>
        <begin position="251"/>
        <end position="275"/>
    </location>
</feature>
<accession>A0A6A4GMQ6</accession>
<sequence length="419" mass="46757">MSERMHRNCLVNRSSIIPGNTKRRILELLPAKECLEITLTHFALPTTLTQSNLTRTTISVYVPPTRNTSGVPSEDEPLTLCSLVPFWAEMEHFTYKFRLQDHDWHIKVDGPNPVNIAGVCLVPDEAKTISGSYSSEQKQHQLSLTSDPKIMMSVTQDPRLQRLPGPLFNSKESQEIANVETPRFPWGEHTYPNTASQHDRYASPQDLVALTILLIPNMIIMLLLEMVHPRMHVLLQPLMELLNMVAQPRPVLQGCLNLVLLNLLMLVGLVVIMVIPGMNLMDLVEVIVFRAPWSHILTSVTLPSIPHGKAKESLAGAKIADHQSHAINMQTVLSMMQHYSGLGLKILKSSRIIKVESADLVQAGALCKVEWYEKIREAVSMQEKGKNAGPNGKGWPKRELKSRACSALRSITALLPAPI</sequence>
<reference evidence="2" key="1">
    <citation type="journal article" date="2019" name="Environ. Microbiol.">
        <title>Fungal ecological strategies reflected in gene transcription - a case study of two litter decomposers.</title>
        <authorList>
            <person name="Barbi F."/>
            <person name="Kohler A."/>
            <person name="Barry K."/>
            <person name="Baskaran P."/>
            <person name="Daum C."/>
            <person name="Fauchery L."/>
            <person name="Ihrmark K."/>
            <person name="Kuo A."/>
            <person name="LaButti K."/>
            <person name="Lipzen A."/>
            <person name="Morin E."/>
            <person name="Grigoriev I.V."/>
            <person name="Henrissat B."/>
            <person name="Lindahl B."/>
            <person name="Martin F."/>
        </authorList>
    </citation>
    <scope>NUCLEOTIDE SEQUENCE</scope>
    <source>
        <strain evidence="2">JB14</strain>
    </source>
</reference>
<dbReference type="AlphaFoldDB" id="A0A6A4GMQ6"/>
<evidence type="ECO:0000313" key="2">
    <source>
        <dbReference type="EMBL" id="KAE9386474.1"/>
    </source>
</evidence>
<organism evidence="2 3">
    <name type="scientific">Gymnopus androsaceus JB14</name>
    <dbReference type="NCBI Taxonomy" id="1447944"/>
    <lineage>
        <taxon>Eukaryota</taxon>
        <taxon>Fungi</taxon>
        <taxon>Dikarya</taxon>
        <taxon>Basidiomycota</taxon>
        <taxon>Agaricomycotina</taxon>
        <taxon>Agaricomycetes</taxon>
        <taxon>Agaricomycetidae</taxon>
        <taxon>Agaricales</taxon>
        <taxon>Marasmiineae</taxon>
        <taxon>Omphalotaceae</taxon>
        <taxon>Gymnopus</taxon>
    </lineage>
</organism>
<keyword evidence="1" id="KW-1133">Transmembrane helix</keyword>
<gene>
    <name evidence="2" type="ORF">BT96DRAFT_949083</name>
</gene>
<keyword evidence="3" id="KW-1185">Reference proteome</keyword>
<keyword evidence="1" id="KW-0472">Membrane</keyword>
<name>A0A6A4GMQ6_9AGAR</name>
<proteinExistence type="predicted"/>